<keyword evidence="8" id="KW-0418">Kinase</keyword>
<dbReference type="SUPFAM" id="SSF47384">
    <property type="entry name" value="Homodimeric domain of signal transducing histidine kinase"/>
    <property type="match status" value="1"/>
</dbReference>
<dbReference type="PROSITE" id="PS50109">
    <property type="entry name" value="HIS_KIN"/>
    <property type="match status" value="1"/>
</dbReference>
<dbReference type="Gene3D" id="3.30.565.10">
    <property type="entry name" value="Histidine kinase-like ATPase, C-terminal domain"/>
    <property type="match status" value="1"/>
</dbReference>
<protein>
    <recommendedName>
        <fullName evidence="2">histidine kinase</fullName>
        <ecNumber evidence="2">2.7.13.3</ecNumber>
    </recommendedName>
</protein>
<dbReference type="GO" id="GO:0000155">
    <property type="term" value="F:phosphorelay sensor kinase activity"/>
    <property type="evidence" value="ECO:0007669"/>
    <property type="project" value="InterPro"/>
</dbReference>
<gene>
    <name evidence="8" type="ORF">DZC72_02490</name>
</gene>
<dbReference type="Gene3D" id="1.10.287.130">
    <property type="match status" value="1"/>
</dbReference>
<accession>A0A426RKH5</accession>
<dbReference type="OrthoDB" id="9810447at2"/>
<dbReference type="InterPro" id="IPR011006">
    <property type="entry name" value="CheY-like_superfamily"/>
</dbReference>
<dbReference type="InterPro" id="IPR004358">
    <property type="entry name" value="Sig_transdc_His_kin-like_C"/>
</dbReference>
<dbReference type="InterPro" id="IPR003594">
    <property type="entry name" value="HATPase_dom"/>
</dbReference>
<reference evidence="9" key="1">
    <citation type="submission" date="2018-12" db="EMBL/GenBank/DDBJ databases">
        <title>Maribacter lutimaris sp. nov., isolated from marine sediment.</title>
        <authorList>
            <person name="Kim K.K."/>
        </authorList>
    </citation>
    <scope>NUCLEOTIDE SEQUENCE [LARGE SCALE GENOMIC DNA]</scope>
    <source>
        <strain evidence="9">PoM-212</strain>
    </source>
</reference>
<evidence type="ECO:0000256" key="1">
    <source>
        <dbReference type="ARBA" id="ARBA00000085"/>
    </source>
</evidence>
<keyword evidence="8" id="KW-0808">Transferase</keyword>
<evidence type="ECO:0000256" key="4">
    <source>
        <dbReference type="PROSITE-ProRule" id="PRU00169"/>
    </source>
</evidence>
<feature type="modified residue" description="4-aspartylphosphate" evidence="4">
    <location>
        <position position="60"/>
    </location>
</feature>
<dbReference type="InterPro" id="IPR003661">
    <property type="entry name" value="HisK_dim/P_dom"/>
</dbReference>
<dbReference type="Gene3D" id="3.40.50.2300">
    <property type="match status" value="1"/>
</dbReference>
<feature type="coiled-coil region" evidence="5">
    <location>
        <begin position="126"/>
        <end position="153"/>
    </location>
</feature>
<sequence>MIPKPEIDQINISIIDDELMNLEMLGFIIRQLGFGSTGIQHSLEAIEILEKSVPDLILLDVKMPKMDGFELCTKIKEHRKLKEVPIIFLTGLDQTENKIKGLELGGVDYITKPFNPLELKARVKTHIELSMAKRKVEEQAKKLKEDLAIKNRMFSIIGHDLRSPLSAAKLKMDFIQRGIIDHTSPDFINGTVYEISRTMDEALNLLQNLLGWGKSESGQIEIIAEKIALHDMVDETFRLLKLPSSHKGIGLINEVPQETYVYADMNTIKTVLRNLVSNAIKFTPKQGIIGIGAETKGKWVYISVTDNGKGITAEDIKKILNPKKHFSQLGTEKEPGTGLGLVLCQIFIKKNGGKLSIESEPGKGSTFTFKLPLYQNQA</sequence>
<dbReference type="RefSeq" id="WP_125221319.1">
    <property type="nucleotide sequence ID" value="NZ_QUSX01000001.1"/>
</dbReference>
<name>A0A426RKH5_9FLAO</name>
<dbReference type="Proteomes" id="UP000286990">
    <property type="component" value="Unassembled WGS sequence"/>
</dbReference>
<feature type="domain" description="Response regulatory" evidence="7">
    <location>
        <begin position="11"/>
        <end position="127"/>
    </location>
</feature>
<dbReference type="SMART" id="SM00448">
    <property type="entry name" value="REC"/>
    <property type="match status" value="1"/>
</dbReference>
<keyword evidence="5" id="KW-0175">Coiled coil</keyword>
<dbReference type="PRINTS" id="PR00344">
    <property type="entry name" value="BCTRLSENSOR"/>
</dbReference>
<dbReference type="Pfam" id="PF02518">
    <property type="entry name" value="HATPase_c"/>
    <property type="match status" value="1"/>
</dbReference>
<dbReference type="AlphaFoldDB" id="A0A426RKH5"/>
<dbReference type="CDD" id="cd00082">
    <property type="entry name" value="HisKA"/>
    <property type="match status" value="1"/>
</dbReference>
<evidence type="ECO:0000313" key="8">
    <source>
        <dbReference type="EMBL" id="RRQ49495.1"/>
    </source>
</evidence>
<dbReference type="SUPFAM" id="SSF55874">
    <property type="entry name" value="ATPase domain of HSP90 chaperone/DNA topoisomerase II/histidine kinase"/>
    <property type="match status" value="1"/>
</dbReference>
<feature type="domain" description="Histidine kinase" evidence="6">
    <location>
        <begin position="156"/>
        <end position="375"/>
    </location>
</feature>
<keyword evidence="3 4" id="KW-0597">Phosphoprotein</keyword>
<evidence type="ECO:0000256" key="3">
    <source>
        <dbReference type="ARBA" id="ARBA00022553"/>
    </source>
</evidence>
<evidence type="ECO:0000256" key="2">
    <source>
        <dbReference type="ARBA" id="ARBA00012438"/>
    </source>
</evidence>
<dbReference type="InterPro" id="IPR005467">
    <property type="entry name" value="His_kinase_dom"/>
</dbReference>
<evidence type="ECO:0000313" key="9">
    <source>
        <dbReference type="Proteomes" id="UP000286990"/>
    </source>
</evidence>
<comment type="catalytic activity">
    <reaction evidence="1">
        <text>ATP + protein L-histidine = ADP + protein N-phospho-L-histidine.</text>
        <dbReference type="EC" id="2.7.13.3"/>
    </reaction>
</comment>
<evidence type="ECO:0000256" key="5">
    <source>
        <dbReference type="SAM" id="Coils"/>
    </source>
</evidence>
<proteinExistence type="predicted"/>
<dbReference type="PANTHER" id="PTHR43547:SF2">
    <property type="entry name" value="HYBRID SIGNAL TRANSDUCTION HISTIDINE KINASE C"/>
    <property type="match status" value="1"/>
</dbReference>
<dbReference type="SMART" id="SM00387">
    <property type="entry name" value="HATPase_c"/>
    <property type="match status" value="1"/>
</dbReference>
<organism evidence="8 9">
    <name type="scientific">Maribacter algicola</name>
    <dbReference type="NCBI Taxonomy" id="2498892"/>
    <lineage>
        <taxon>Bacteria</taxon>
        <taxon>Pseudomonadati</taxon>
        <taxon>Bacteroidota</taxon>
        <taxon>Flavobacteriia</taxon>
        <taxon>Flavobacteriales</taxon>
        <taxon>Flavobacteriaceae</taxon>
        <taxon>Maribacter</taxon>
    </lineage>
</organism>
<evidence type="ECO:0000259" key="7">
    <source>
        <dbReference type="PROSITE" id="PS50110"/>
    </source>
</evidence>
<keyword evidence="9" id="KW-1185">Reference proteome</keyword>
<dbReference type="PROSITE" id="PS50110">
    <property type="entry name" value="RESPONSE_REGULATORY"/>
    <property type="match status" value="1"/>
</dbReference>
<evidence type="ECO:0000259" key="6">
    <source>
        <dbReference type="PROSITE" id="PS50109"/>
    </source>
</evidence>
<dbReference type="InterPro" id="IPR001789">
    <property type="entry name" value="Sig_transdc_resp-reg_receiver"/>
</dbReference>
<dbReference type="EMBL" id="QUSX01000001">
    <property type="protein sequence ID" value="RRQ49495.1"/>
    <property type="molecule type" value="Genomic_DNA"/>
</dbReference>
<comment type="caution">
    <text evidence="8">The sequence shown here is derived from an EMBL/GenBank/DDBJ whole genome shotgun (WGS) entry which is preliminary data.</text>
</comment>
<dbReference type="EC" id="2.7.13.3" evidence="2"/>
<dbReference type="InterPro" id="IPR036097">
    <property type="entry name" value="HisK_dim/P_sf"/>
</dbReference>
<dbReference type="Pfam" id="PF00072">
    <property type="entry name" value="Response_reg"/>
    <property type="match status" value="1"/>
</dbReference>
<dbReference type="SUPFAM" id="SSF52172">
    <property type="entry name" value="CheY-like"/>
    <property type="match status" value="1"/>
</dbReference>
<dbReference type="InterPro" id="IPR036890">
    <property type="entry name" value="HATPase_C_sf"/>
</dbReference>
<dbReference type="PANTHER" id="PTHR43547">
    <property type="entry name" value="TWO-COMPONENT HISTIDINE KINASE"/>
    <property type="match status" value="1"/>
</dbReference>